<reference evidence="9 10" key="2">
    <citation type="journal article" date="2016" name="Int. J. Syst. Evol. Microbiol.">
        <title>Bacillus gobiensis sp. nov., isolated from a soil sample.</title>
        <authorList>
            <person name="Liu B."/>
            <person name="Liu G.H."/>
            <person name="Cetin S."/>
            <person name="Schumann P."/>
            <person name="Pan Z.Z."/>
            <person name="Chen Q.Q."/>
        </authorList>
    </citation>
    <scope>NUCLEOTIDE SEQUENCE [LARGE SCALE GENOMIC DNA]</scope>
    <source>
        <strain evidence="9 10">FJAT-4402</strain>
    </source>
</reference>
<keyword evidence="5 7" id="KW-1133">Transmembrane helix</keyword>
<evidence type="ECO:0000256" key="6">
    <source>
        <dbReference type="ARBA" id="ARBA00023136"/>
    </source>
</evidence>
<feature type="transmembrane region" description="Helical" evidence="7">
    <location>
        <begin position="6"/>
        <end position="39"/>
    </location>
</feature>
<evidence type="ECO:0000313" key="9">
    <source>
        <dbReference type="EMBL" id="ALC83647.1"/>
    </source>
</evidence>
<dbReference type="OrthoDB" id="9785600at2"/>
<comment type="subcellular location">
    <subcellularLocation>
        <location evidence="1">Cell inner membrane</location>
        <topology evidence="1">Multi-pass membrane protein</topology>
    </subcellularLocation>
</comment>
<keyword evidence="2" id="KW-1003">Cell membrane</keyword>
<proteinExistence type="predicted"/>
<keyword evidence="3" id="KW-0997">Cell inner membrane</keyword>
<name>A0A0M4FUP9_9BACI</name>
<dbReference type="GO" id="GO:0022857">
    <property type="term" value="F:transmembrane transporter activity"/>
    <property type="evidence" value="ECO:0007669"/>
    <property type="project" value="TreeGrafter"/>
</dbReference>
<dbReference type="STRING" id="1441095.AM592_20545"/>
<feature type="transmembrane region" description="Helical" evidence="7">
    <location>
        <begin position="247"/>
        <end position="264"/>
    </location>
</feature>
<reference evidence="10" key="1">
    <citation type="submission" date="2015-08" db="EMBL/GenBank/DDBJ databases">
        <title>Genome sequencing project for genomic taxonomy and phylogenomics of Bacillus-like bacteria.</title>
        <authorList>
            <person name="Liu B."/>
            <person name="Wang J."/>
            <person name="Zhu Y."/>
            <person name="Liu G."/>
            <person name="Chen Q."/>
            <person name="Chen Z."/>
            <person name="Lan J."/>
            <person name="Che J."/>
            <person name="Ge C."/>
            <person name="Shi H."/>
            <person name="Pan Z."/>
            <person name="Liu X."/>
        </authorList>
    </citation>
    <scope>NUCLEOTIDE SEQUENCE [LARGE SCALE GENOMIC DNA]</scope>
    <source>
        <strain evidence="10">FJAT-4402</strain>
    </source>
</reference>
<feature type="transmembrane region" description="Helical" evidence="7">
    <location>
        <begin position="59"/>
        <end position="84"/>
    </location>
</feature>
<evidence type="ECO:0000256" key="2">
    <source>
        <dbReference type="ARBA" id="ARBA00022475"/>
    </source>
</evidence>
<dbReference type="RefSeq" id="WP_053605506.1">
    <property type="nucleotide sequence ID" value="NZ_CP012600.1"/>
</dbReference>
<protein>
    <recommendedName>
        <fullName evidence="8">TRAP C4-dicarboxylate transport system permease DctM subunit domain-containing protein</fullName>
    </recommendedName>
</protein>
<feature type="transmembrane region" description="Helical" evidence="7">
    <location>
        <begin position="140"/>
        <end position="167"/>
    </location>
</feature>
<keyword evidence="6 7" id="KW-0472">Membrane</keyword>
<dbReference type="PATRIC" id="fig|1441095.3.peg.4544"/>
<evidence type="ECO:0000313" key="10">
    <source>
        <dbReference type="Proteomes" id="UP000067625"/>
    </source>
</evidence>
<keyword evidence="4 7" id="KW-0812">Transmembrane</keyword>
<evidence type="ECO:0000256" key="4">
    <source>
        <dbReference type="ARBA" id="ARBA00022692"/>
    </source>
</evidence>
<evidence type="ECO:0000256" key="1">
    <source>
        <dbReference type="ARBA" id="ARBA00004429"/>
    </source>
</evidence>
<evidence type="ECO:0000256" key="7">
    <source>
        <dbReference type="SAM" id="Phobius"/>
    </source>
</evidence>
<accession>A0A0M4FUP9</accession>
<organism evidence="9 10">
    <name type="scientific">Bacillus gobiensis</name>
    <dbReference type="NCBI Taxonomy" id="1441095"/>
    <lineage>
        <taxon>Bacteria</taxon>
        <taxon>Bacillati</taxon>
        <taxon>Bacillota</taxon>
        <taxon>Bacilli</taxon>
        <taxon>Bacillales</taxon>
        <taxon>Bacillaceae</taxon>
        <taxon>Bacillus</taxon>
    </lineage>
</organism>
<dbReference type="NCBIfam" id="TIGR00786">
    <property type="entry name" value="dctM"/>
    <property type="match status" value="1"/>
</dbReference>
<dbReference type="PIRSF" id="PIRSF006066">
    <property type="entry name" value="HI0050"/>
    <property type="match status" value="1"/>
</dbReference>
<feature type="transmembrane region" description="Helical" evidence="7">
    <location>
        <begin position="319"/>
        <end position="352"/>
    </location>
</feature>
<keyword evidence="10" id="KW-1185">Reference proteome</keyword>
<dbReference type="AlphaFoldDB" id="A0A0M4FUP9"/>
<dbReference type="Proteomes" id="UP000067625">
    <property type="component" value="Chromosome"/>
</dbReference>
<feature type="transmembrane region" description="Helical" evidence="7">
    <location>
        <begin position="404"/>
        <end position="425"/>
    </location>
</feature>
<sequence length="432" mass="45624">MAFIAGLILILSFTILLMIGVPIAISIGLASIVTMMFIFPFDVSIFTVAQKMISGLDSFSLLAVPFFILSGLIMNNGGIAVRLINLSKVLTGRLPGSLDHTNVIGNILFGSISGSSVASAAAIGSIMTPMQSKEGYDRKYSAAVNIASSSAGLLIPPSGTMIIYSLVSGGTSIAALFLAGYLPGILWGLATIIVSYIIAKKKNYPVSSGLTVKQGLKVFVEAIPSLLLIVIVIGGIIAGIFTATEGAAVAVLYSFILSMFYKTLKLKDIPSIVKESVELTSIIMLLIGASASLSFVMSFTGIPEALTEAMLSISDNPIIILLLMNVVLLLIGTFLDITPAVLIFTPIFLPIVTEFGIDPVHFGIILILNLCIGNITPPVGGPLFVGCSIANVEMEDVIKPLMPYYLALVVVLLIVTYFPQLSMLLPDLILSR</sequence>
<evidence type="ECO:0000256" key="5">
    <source>
        <dbReference type="ARBA" id="ARBA00022989"/>
    </source>
</evidence>
<feature type="transmembrane region" description="Helical" evidence="7">
    <location>
        <begin position="104"/>
        <end position="128"/>
    </location>
</feature>
<feature type="domain" description="TRAP C4-dicarboxylate transport system permease DctM subunit" evidence="8">
    <location>
        <begin position="11"/>
        <end position="421"/>
    </location>
</feature>
<feature type="transmembrane region" description="Helical" evidence="7">
    <location>
        <begin position="364"/>
        <end position="384"/>
    </location>
</feature>
<gene>
    <name evidence="9" type="ORF">AM592_20545</name>
</gene>
<feature type="transmembrane region" description="Helical" evidence="7">
    <location>
        <begin position="173"/>
        <end position="198"/>
    </location>
</feature>
<evidence type="ECO:0000259" key="8">
    <source>
        <dbReference type="Pfam" id="PF06808"/>
    </source>
</evidence>
<dbReference type="PANTHER" id="PTHR33362">
    <property type="entry name" value="SIALIC ACID TRAP TRANSPORTER PERMEASE PROTEIN SIAT-RELATED"/>
    <property type="match status" value="1"/>
</dbReference>
<feature type="transmembrane region" description="Helical" evidence="7">
    <location>
        <begin position="276"/>
        <end position="299"/>
    </location>
</feature>
<feature type="transmembrane region" description="Helical" evidence="7">
    <location>
        <begin position="218"/>
        <end position="241"/>
    </location>
</feature>
<dbReference type="Pfam" id="PF06808">
    <property type="entry name" value="DctM"/>
    <property type="match status" value="1"/>
</dbReference>
<dbReference type="PANTHER" id="PTHR33362:SF2">
    <property type="entry name" value="TRAP TRANSPORTER LARGE PERMEASE PROTEIN"/>
    <property type="match status" value="1"/>
</dbReference>
<dbReference type="InterPro" id="IPR004681">
    <property type="entry name" value="TRAP_DctM"/>
</dbReference>
<dbReference type="InterPro" id="IPR010656">
    <property type="entry name" value="DctM"/>
</dbReference>
<evidence type="ECO:0000256" key="3">
    <source>
        <dbReference type="ARBA" id="ARBA00022519"/>
    </source>
</evidence>
<dbReference type="GO" id="GO:0005886">
    <property type="term" value="C:plasma membrane"/>
    <property type="evidence" value="ECO:0007669"/>
    <property type="project" value="UniProtKB-SubCell"/>
</dbReference>
<dbReference type="EMBL" id="CP012600">
    <property type="protein sequence ID" value="ALC83647.1"/>
    <property type="molecule type" value="Genomic_DNA"/>
</dbReference>